<dbReference type="GO" id="GO:0004792">
    <property type="term" value="F:thiosulfate-cyanide sulfurtransferase activity"/>
    <property type="evidence" value="ECO:0007669"/>
    <property type="project" value="TreeGrafter"/>
</dbReference>
<dbReference type="PANTHER" id="PTHR10953">
    <property type="entry name" value="UBIQUITIN-ACTIVATING ENZYME E1"/>
    <property type="match status" value="1"/>
</dbReference>
<dbReference type="FunFam" id="3.40.50.720:FF:000033">
    <property type="entry name" value="Adenylyltransferase and sulfurtransferase MOCS3"/>
    <property type="match status" value="1"/>
</dbReference>
<keyword evidence="3" id="KW-0547">Nucleotide-binding</keyword>
<evidence type="ECO:0000256" key="4">
    <source>
        <dbReference type="ARBA" id="ARBA00022840"/>
    </source>
</evidence>
<evidence type="ECO:0000256" key="1">
    <source>
        <dbReference type="ARBA" id="ARBA00009919"/>
    </source>
</evidence>
<dbReference type="Pfam" id="PF00581">
    <property type="entry name" value="Rhodanese"/>
    <property type="match status" value="1"/>
</dbReference>
<dbReference type="GO" id="GO:0061605">
    <property type="term" value="F:molybdopterin-synthase adenylyltransferase activity"/>
    <property type="evidence" value="ECO:0007669"/>
    <property type="project" value="UniProtKB-EC"/>
</dbReference>
<dbReference type="CDD" id="cd00158">
    <property type="entry name" value="RHOD"/>
    <property type="match status" value="1"/>
</dbReference>
<evidence type="ECO:0000256" key="12">
    <source>
        <dbReference type="ARBA" id="ARBA00078531"/>
    </source>
</evidence>
<dbReference type="GO" id="GO:0005829">
    <property type="term" value="C:cytosol"/>
    <property type="evidence" value="ECO:0007669"/>
    <property type="project" value="TreeGrafter"/>
</dbReference>
<gene>
    <name evidence="14" type="ORF">SAMN05216404_11451</name>
</gene>
<dbReference type="SUPFAM" id="SSF69572">
    <property type="entry name" value="Activating enzymes of the ubiquitin-like proteins"/>
    <property type="match status" value="1"/>
</dbReference>
<evidence type="ECO:0000256" key="5">
    <source>
        <dbReference type="ARBA" id="ARBA00052218"/>
    </source>
</evidence>
<dbReference type="InterPro" id="IPR000594">
    <property type="entry name" value="ThiF_NAD_FAD-bd"/>
</dbReference>
<keyword evidence="14" id="KW-0548">Nucleotidyltransferase</keyword>
<evidence type="ECO:0000256" key="2">
    <source>
        <dbReference type="ARBA" id="ARBA00022679"/>
    </source>
</evidence>
<sequence length="391" mass="43400">MELSPLVQPSEELSKEEISRYSRHLLIPDVGLEGQRRLKNSKVLVIGAGGLGSPTLLYLAAAGVGTLGIIDFDIVDESNLQRQVIHRQQDIGRPKCRSAQDSVKALNPYIQVQIHDERLETTNAIDIISGYDLVIDGTDNFSTRYLVNDACVLARKPYVWGSIFRFEGQASVFWEDAPGGRGLNYRDLYPEPPPPEMAPSCAEGGVLGILCASIGAMMATEAIKLITGLGETLLGRLAVYDALEMTFRFIPIRRAPVRTPITKLIDYQEFCGLKRPAGDAGKSDVSTITAMELKEMREKGVSMQLIDVRGIQEWNIVHIEGANHIPKDEMMSEEVLSRLNKEDLIVLQCKMGVRSRNVLMEMRKRGFTNVKSLEGGILAWIRDVDPTLPSY</sequence>
<dbReference type="Gene3D" id="3.40.250.10">
    <property type="entry name" value="Rhodanese-like domain"/>
    <property type="match status" value="1"/>
</dbReference>
<organism evidence="14 15">
    <name type="scientific">Nitrosospira multiformis</name>
    <dbReference type="NCBI Taxonomy" id="1231"/>
    <lineage>
        <taxon>Bacteria</taxon>
        <taxon>Pseudomonadati</taxon>
        <taxon>Pseudomonadota</taxon>
        <taxon>Betaproteobacteria</taxon>
        <taxon>Nitrosomonadales</taxon>
        <taxon>Nitrosomonadaceae</taxon>
        <taxon>Nitrosospira</taxon>
    </lineage>
</organism>
<evidence type="ECO:0000256" key="6">
    <source>
        <dbReference type="ARBA" id="ARBA00055169"/>
    </source>
</evidence>
<dbReference type="EMBL" id="FOCT01000014">
    <property type="protein sequence ID" value="SEO22396.1"/>
    <property type="molecule type" value="Genomic_DNA"/>
</dbReference>
<comment type="catalytic activity">
    <reaction evidence="5">
        <text>[molybdopterin-synthase sulfur-carrier protein]-C-terminal Gly-Gly + ATP + H(+) = [molybdopterin-synthase sulfur-carrier protein]-C-terminal Gly-Gly-AMP + diphosphate</text>
        <dbReference type="Rhea" id="RHEA:43616"/>
        <dbReference type="Rhea" id="RHEA-COMP:12159"/>
        <dbReference type="Rhea" id="RHEA-COMP:12202"/>
        <dbReference type="ChEBI" id="CHEBI:15378"/>
        <dbReference type="ChEBI" id="CHEBI:30616"/>
        <dbReference type="ChEBI" id="CHEBI:33019"/>
        <dbReference type="ChEBI" id="CHEBI:90618"/>
        <dbReference type="ChEBI" id="CHEBI:90778"/>
        <dbReference type="EC" id="2.7.7.80"/>
    </reaction>
</comment>
<protein>
    <recommendedName>
        <fullName evidence="9">Molybdopterin-synthase adenylyltransferase</fullName>
        <ecNumber evidence="8">2.7.7.80</ecNumber>
    </recommendedName>
    <alternativeName>
        <fullName evidence="12">MoaD protein adenylase</fullName>
    </alternativeName>
    <alternativeName>
        <fullName evidence="10">Molybdopterin-converting factor subunit 1 adenylase</fullName>
    </alternativeName>
    <alternativeName>
        <fullName evidence="11">Sulfur carrier protein MoaD adenylyltransferase</fullName>
    </alternativeName>
</protein>
<dbReference type="GO" id="GO:0005524">
    <property type="term" value="F:ATP binding"/>
    <property type="evidence" value="ECO:0007669"/>
    <property type="project" value="UniProtKB-KW"/>
</dbReference>
<dbReference type="GO" id="GO:0008641">
    <property type="term" value="F:ubiquitin-like modifier activating enzyme activity"/>
    <property type="evidence" value="ECO:0007669"/>
    <property type="project" value="InterPro"/>
</dbReference>
<evidence type="ECO:0000256" key="7">
    <source>
        <dbReference type="ARBA" id="ARBA00063809"/>
    </source>
</evidence>
<evidence type="ECO:0000256" key="9">
    <source>
        <dbReference type="ARBA" id="ARBA00073635"/>
    </source>
</evidence>
<dbReference type="InterPro" id="IPR035985">
    <property type="entry name" value="Ubiquitin-activating_enz"/>
</dbReference>
<dbReference type="PANTHER" id="PTHR10953:SF102">
    <property type="entry name" value="ADENYLYLTRANSFERASE AND SULFURTRANSFERASE MOCS3"/>
    <property type="match status" value="1"/>
</dbReference>
<evidence type="ECO:0000313" key="14">
    <source>
        <dbReference type="EMBL" id="SEO22396.1"/>
    </source>
</evidence>
<comment type="subunit">
    <text evidence="7">Homodimer. Forms a stable heterotetrameric complex of 2 MoeB and 2 MoaD during adenylation of MoaD.</text>
</comment>
<evidence type="ECO:0000256" key="3">
    <source>
        <dbReference type="ARBA" id="ARBA00022741"/>
    </source>
</evidence>
<reference evidence="14 15" key="1">
    <citation type="submission" date="2016-10" db="EMBL/GenBank/DDBJ databases">
        <authorList>
            <person name="de Groot N.N."/>
        </authorList>
    </citation>
    <scope>NUCLEOTIDE SEQUENCE [LARGE SCALE GENOMIC DNA]</scope>
    <source>
        <strain evidence="14 15">Nl18</strain>
    </source>
</reference>
<keyword evidence="2 14" id="KW-0808">Transferase</keyword>
<dbReference type="AlphaFoldDB" id="A0A1H8MYQ3"/>
<dbReference type="CDD" id="cd00757">
    <property type="entry name" value="ThiF_MoeB_HesA_family"/>
    <property type="match status" value="1"/>
</dbReference>
<dbReference type="RefSeq" id="WP_074748643.1">
    <property type="nucleotide sequence ID" value="NZ_FOCT01000014.1"/>
</dbReference>
<name>A0A1H8MYQ3_9PROT</name>
<evidence type="ECO:0000256" key="8">
    <source>
        <dbReference type="ARBA" id="ARBA00066884"/>
    </source>
</evidence>
<dbReference type="InterPro" id="IPR036873">
    <property type="entry name" value="Rhodanese-like_dom_sf"/>
</dbReference>
<evidence type="ECO:0000256" key="11">
    <source>
        <dbReference type="ARBA" id="ARBA00075328"/>
    </source>
</evidence>
<dbReference type="NCBIfam" id="NF004281">
    <property type="entry name" value="PRK05690.1"/>
    <property type="match status" value="1"/>
</dbReference>
<dbReference type="Gene3D" id="3.40.50.720">
    <property type="entry name" value="NAD(P)-binding Rossmann-like Domain"/>
    <property type="match status" value="1"/>
</dbReference>
<proteinExistence type="inferred from homology"/>
<dbReference type="Pfam" id="PF00899">
    <property type="entry name" value="ThiF"/>
    <property type="match status" value="1"/>
</dbReference>
<comment type="similarity">
    <text evidence="1">Belongs to the HesA/MoeB/ThiF family.</text>
</comment>
<dbReference type="SMART" id="SM00450">
    <property type="entry name" value="RHOD"/>
    <property type="match status" value="1"/>
</dbReference>
<feature type="domain" description="Rhodanese" evidence="13">
    <location>
        <begin position="304"/>
        <end position="389"/>
    </location>
</feature>
<evidence type="ECO:0000256" key="10">
    <source>
        <dbReference type="ARBA" id="ARBA00075110"/>
    </source>
</evidence>
<accession>A0A1H8MYQ3</accession>
<keyword evidence="4" id="KW-0067">ATP-binding</keyword>
<evidence type="ECO:0000259" key="13">
    <source>
        <dbReference type="PROSITE" id="PS50206"/>
    </source>
</evidence>
<dbReference type="EC" id="2.7.7.80" evidence="8"/>
<evidence type="ECO:0000313" key="15">
    <source>
        <dbReference type="Proteomes" id="UP000183898"/>
    </source>
</evidence>
<dbReference type="Proteomes" id="UP000183898">
    <property type="component" value="Unassembled WGS sequence"/>
</dbReference>
<dbReference type="InterPro" id="IPR045886">
    <property type="entry name" value="ThiF/MoeB/HesA"/>
</dbReference>
<dbReference type="GO" id="GO:0008146">
    <property type="term" value="F:sulfotransferase activity"/>
    <property type="evidence" value="ECO:0007669"/>
    <property type="project" value="TreeGrafter"/>
</dbReference>
<comment type="function">
    <text evidence="6">Catalyzes the adenylation by ATP of the carboxyl group of the C-terminal glycine of sulfur carrier protein MoaD.</text>
</comment>
<dbReference type="PROSITE" id="PS50206">
    <property type="entry name" value="RHODANESE_3"/>
    <property type="match status" value="1"/>
</dbReference>
<dbReference type="InterPro" id="IPR001763">
    <property type="entry name" value="Rhodanese-like_dom"/>
</dbReference>